<feature type="domain" description="Rab-GAP TBC" evidence="2">
    <location>
        <begin position="281"/>
        <end position="475"/>
    </location>
</feature>
<protein>
    <submittedName>
        <fullName evidence="3">TBC domain-containing protein</fullName>
    </submittedName>
</protein>
<evidence type="ECO:0000313" key="3">
    <source>
        <dbReference type="EMBL" id="KAF8821934.1"/>
    </source>
</evidence>
<dbReference type="Gene3D" id="1.10.10.750">
    <property type="entry name" value="Ypt/Rab-GAP domain of gyp1p, domain 1"/>
    <property type="match status" value="1"/>
</dbReference>
<keyword evidence="4" id="KW-1185">Reference proteome</keyword>
<feature type="region of interest" description="Disordered" evidence="1">
    <location>
        <begin position="184"/>
        <end position="216"/>
    </location>
</feature>
<dbReference type="Proteomes" id="UP000823046">
    <property type="component" value="Unassembled WGS sequence"/>
</dbReference>
<organism evidence="3 4">
    <name type="scientific">Cardiosporidium cionae</name>
    <dbReference type="NCBI Taxonomy" id="476202"/>
    <lineage>
        <taxon>Eukaryota</taxon>
        <taxon>Sar</taxon>
        <taxon>Alveolata</taxon>
        <taxon>Apicomplexa</taxon>
        <taxon>Aconoidasida</taxon>
        <taxon>Nephromycida</taxon>
        <taxon>Cardiosporidium</taxon>
    </lineage>
</organism>
<comment type="caution">
    <text evidence="3">The sequence shown here is derived from an EMBL/GenBank/DDBJ whole genome shotgun (WGS) entry which is preliminary data.</text>
</comment>
<dbReference type="Gene3D" id="1.10.472.80">
    <property type="entry name" value="Ypt/Rab-GAP domain of gyp1p, domain 3"/>
    <property type="match status" value="1"/>
</dbReference>
<evidence type="ECO:0000313" key="4">
    <source>
        <dbReference type="Proteomes" id="UP000823046"/>
    </source>
</evidence>
<dbReference type="SMART" id="SM00164">
    <property type="entry name" value="TBC"/>
    <property type="match status" value="1"/>
</dbReference>
<feature type="compositionally biased region" description="Polar residues" evidence="1">
    <location>
        <begin position="199"/>
        <end position="216"/>
    </location>
</feature>
<proteinExistence type="predicted"/>
<dbReference type="PROSITE" id="PS50086">
    <property type="entry name" value="TBC_RABGAP"/>
    <property type="match status" value="1"/>
</dbReference>
<evidence type="ECO:0000259" key="2">
    <source>
        <dbReference type="PROSITE" id="PS50086"/>
    </source>
</evidence>
<gene>
    <name evidence="3" type="ORF">IE077_001347</name>
</gene>
<dbReference type="Pfam" id="PF00566">
    <property type="entry name" value="RabGAP-TBC"/>
    <property type="match status" value="1"/>
</dbReference>
<dbReference type="InterPro" id="IPR050302">
    <property type="entry name" value="Rab_GAP_TBC_domain"/>
</dbReference>
<dbReference type="SUPFAM" id="SSF47923">
    <property type="entry name" value="Ypt/Rab-GAP domain of gyp1p"/>
    <property type="match status" value="2"/>
</dbReference>
<dbReference type="InterPro" id="IPR000195">
    <property type="entry name" value="Rab-GAP-TBC_dom"/>
</dbReference>
<dbReference type="PANTHER" id="PTHR47219:SF20">
    <property type="entry name" value="TBC1 DOMAIN FAMILY MEMBER 2B"/>
    <property type="match status" value="1"/>
</dbReference>
<name>A0ABQ7JD66_9APIC</name>
<dbReference type="Gene3D" id="1.10.8.270">
    <property type="entry name" value="putative rabgap domain of human tbc1 domain family member 14 like domains"/>
    <property type="match status" value="1"/>
</dbReference>
<dbReference type="PANTHER" id="PTHR47219">
    <property type="entry name" value="RAB GTPASE-ACTIVATING PROTEIN 1-LIKE"/>
    <property type="match status" value="1"/>
</dbReference>
<evidence type="ECO:0000256" key="1">
    <source>
        <dbReference type="SAM" id="MobiDB-lite"/>
    </source>
</evidence>
<sequence>MSRLQLHEAFNPELVFLAQSSTNIGNRGTVSMHVPVRKFPIFQTNVPSTVSTNLSIQNTSVILPELTTPCRTTKKPLTPSQSPATAVDTSVTEQFSLTKCPDDQSLNPQSFERAEIEGLVLSSSLFDSSSLTDDSLSRVERPLESLPTVDGTTEVAVTIYNNISSFNISRNTCSFDVLAMPAGDLNEPSSESDTEMADGNSTTADSSIQKSTTSNINETKEEHYDQYGFILTNGELENASIGYSLAFLPKAKRRESRWNHYLSKNVNFKDKATLKVLIRKGIPKDLRVTVWSHCLGSDILQSKNQNVYERLAAAPLLDKAAADQIELDIPRTFPNNKAYKNHTGEDSLRRVLRAFAAYKPHIGYCQSLNFIAGTLLLVLPEELAFWSLCQIVDSETPDCGMRIAGYYTPGMNLLRTDIKTLTREIKERVPQVYKALEKNEVQIDFLCAEWFLCLFCTTLPIETLLRVWDVLLNEGIKIIFRVAIAVFRFFRNKLTKQESFEDMMTFFRANKNDLVNHNEIMKIALFSVKNFSSREIDRFRKICSEEVQEENERLKKASK</sequence>
<reference evidence="3 4" key="1">
    <citation type="journal article" date="2020" name="bioRxiv">
        <title>Metabolic contributions of an alphaproteobacterial endosymbiont in the apicomplexan Cardiosporidium cionae.</title>
        <authorList>
            <person name="Hunter E.S."/>
            <person name="Paight C.J."/>
            <person name="Lane C.E."/>
        </authorList>
    </citation>
    <scope>NUCLEOTIDE SEQUENCE [LARGE SCALE GENOMIC DNA]</scope>
    <source>
        <strain evidence="3">ESH_2018</strain>
    </source>
</reference>
<accession>A0ABQ7JD66</accession>
<dbReference type="InterPro" id="IPR035969">
    <property type="entry name" value="Rab-GAP_TBC_sf"/>
</dbReference>
<dbReference type="EMBL" id="JADAQX010000107">
    <property type="protein sequence ID" value="KAF8821934.1"/>
    <property type="molecule type" value="Genomic_DNA"/>
</dbReference>